<dbReference type="Pfam" id="PF12697">
    <property type="entry name" value="Abhydrolase_6"/>
    <property type="match status" value="1"/>
</dbReference>
<evidence type="ECO:0000313" key="3">
    <source>
        <dbReference type="EMBL" id="KAK1732237.1"/>
    </source>
</evidence>
<comment type="caution">
    <text evidence="3">The sequence shown here is derived from an EMBL/GenBank/DDBJ whole genome shotgun (WGS) entry which is preliminary data.</text>
</comment>
<dbReference type="SUPFAM" id="SSF53474">
    <property type="entry name" value="alpha/beta-Hydrolases"/>
    <property type="match status" value="1"/>
</dbReference>
<accession>A0AAD9D3F8</accession>
<evidence type="ECO:0000259" key="2">
    <source>
        <dbReference type="Pfam" id="PF12697"/>
    </source>
</evidence>
<dbReference type="PANTHER" id="PTHR42886">
    <property type="entry name" value="RE40534P-RELATED"/>
    <property type="match status" value="1"/>
</dbReference>
<sequence>MTSTSRLLRQWWSASDSKLLAQSESRLLDSLVKHAHVRKKFNIGGLNILEFNKAPAAPAPAGINNNQPAHPTIILTHGFGSGLGFFYRNINDLLQSEKVSRVICIDWLGMGGSDRPPCWESPVRSLFHSSSSTSNGFSLCNSRFTPSRALDFFLDPMEQVLQHDNSNEDGLYFHPDEKICLVGHSLGGYLAARFAMRHNNSNRNGRSGANISKLILASPVGFQPPPPPGQRLPFSNLPPAMRLLDALWSANFTPQQIIRLMGDKRGKRMVERALRGRIPHLSPSDVELLAEYFYHITVAPPSGEYAMNSLLEPAVASEGGAGVYARESLGGGIMTEMLSQNGESCIKSVKVLFGDRDWMSFNQSAAVKEMEEIQSKMGIDANVHVLSGAGHHLYLDNADAFVRHVLD</sequence>
<proteinExistence type="inferred from homology"/>
<dbReference type="GO" id="GO:0006654">
    <property type="term" value="P:phosphatidic acid biosynthetic process"/>
    <property type="evidence" value="ECO:0007669"/>
    <property type="project" value="TreeGrafter"/>
</dbReference>
<keyword evidence="4" id="KW-1185">Reference proteome</keyword>
<feature type="domain" description="AB hydrolase-1" evidence="2">
    <location>
        <begin position="73"/>
        <end position="403"/>
    </location>
</feature>
<evidence type="ECO:0000256" key="1">
    <source>
        <dbReference type="ARBA" id="ARBA00038097"/>
    </source>
</evidence>
<organism evidence="3 4">
    <name type="scientific">Skeletonema marinoi</name>
    <dbReference type="NCBI Taxonomy" id="267567"/>
    <lineage>
        <taxon>Eukaryota</taxon>
        <taxon>Sar</taxon>
        <taxon>Stramenopiles</taxon>
        <taxon>Ochrophyta</taxon>
        <taxon>Bacillariophyta</taxon>
        <taxon>Coscinodiscophyceae</taxon>
        <taxon>Thalassiosirophycidae</taxon>
        <taxon>Thalassiosirales</taxon>
        <taxon>Skeletonemataceae</taxon>
        <taxon>Skeletonema</taxon>
        <taxon>Skeletonema marinoi-dohrnii complex</taxon>
    </lineage>
</organism>
<gene>
    <name evidence="3" type="ORF">QTG54_017062</name>
</gene>
<protein>
    <submittedName>
        <fullName evidence="3">Alpha/beta hydrolase family protein</fullName>
    </submittedName>
</protein>
<keyword evidence="3" id="KW-0378">Hydrolase</keyword>
<name>A0AAD9D3F8_9STRA</name>
<dbReference type="InterPro" id="IPR029058">
    <property type="entry name" value="AB_hydrolase_fold"/>
</dbReference>
<dbReference type="GO" id="GO:0052689">
    <property type="term" value="F:carboxylic ester hydrolase activity"/>
    <property type="evidence" value="ECO:0007669"/>
    <property type="project" value="TreeGrafter"/>
</dbReference>
<dbReference type="Gene3D" id="3.40.50.1820">
    <property type="entry name" value="alpha/beta hydrolase"/>
    <property type="match status" value="1"/>
</dbReference>
<dbReference type="GO" id="GO:0055088">
    <property type="term" value="P:lipid homeostasis"/>
    <property type="evidence" value="ECO:0007669"/>
    <property type="project" value="TreeGrafter"/>
</dbReference>
<dbReference type="GO" id="GO:0042171">
    <property type="term" value="F:lysophosphatidic acid acyltransferase activity"/>
    <property type="evidence" value="ECO:0007669"/>
    <property type="project" value="TreeGrafter"/>
</dbReference>
<dbReference type="InterPro" id="IPR000073">
    <property type="entry name" value="AB_hydrolase_1"/>
</dbReference>
<dbReference type="AlphaFoldDB" id="A0AAD9D3F8"/>
<dbReference type="Proteomes" id="UP001224775">
    <property type="component" value="Unassembled WGS sequence"/>
</dbReference>
<reference evidence="3" key="1">
    <citation type="submission" date="2023-06" db="EMBL/GenBank/DDBJ databases">
        <title>Survivors Of The Sea: Transcriptome response of Skeletonema marinoi to long-term dormancy.</title>
        <authorList>
            <person name="Pinder M.I.M."/>
            <person name="Kourtchenko O."/>
            <person name="Robertson E.K."/>
            <person name="Larsson T."/>
            <person name="Maumus F."/>
            <person name="Osuna-Cruz C.M."/>
            <person name="Vancaester E."/>
            <person name="Stenow R."/>
            <person name="Vandepoele K."/>
            <person name="Ploug H."/>
            <person name="Bruchert V."/>
            <person name="Godhe A."/>
            <person name="Topel M."/>
        </authorList>
    </citation>
    <scope>NUCLEOTIDE SEQUENCE</scope>
    <source>
        <strain evidence="3">R05AC</strain>
    </source>
</reference>
<comment type="similarity">
    <text evidence="1">Belongs to the peptidase S33 family. ABHD4/ABHD5 subfamily.</text>
</comment>
<dbReference type="PANTHER" id="PTHR42886:SF29">
    <property type="entry name" value="PUMMELIG, ISOFORM A"/>
    <property type="match status" value="1"/>
</dbReference>
<dbReference type="EMBL" id="JATAAI010000078">
    <property type="protein sequence ID" value="KAK1732237.1"/>
    <property type="molecule type" value="Genomic_DNA"/>
</dbReference>
<evidence type="ECO:0000313" key="4">
    <source>
        <dbReference type="Proteomes" id="UP001224775"/>
    </source>
</evidence>